<feature type="domain" description="Transposase IS200-like" evidence="1">
    <location>
        <begin position="9"/>
        <end position="156"/>
    </location>
</feature>
<sequence length="241" mass="28950">MPKRKTQFINNEIYHIILRSVGDTPIFIDESDHFRAVFSIYEFNNSKKVDIRRRRKQRKTEKKLENNDNGRSVVIVPVRDMYVEILVFAIMSNHIHLLVRQLKENGISNFMQKFGGLAWYFNKKYSRKGHLFCTFHSVHIASNEQLRNVFIYIHCNPISLIESDWKENRIKKPRKTIEFLNNYKWSSYRDYIDIQNFSSVTKRNFLQEFLGGANSCKNLVEEWIKYKSRNCKFDFDEVDIE</sequence>
<dbReference type="Gene3D" id="3.30.70.1290">
    <property type="entry name" value="Transposase IS200-like"/>
    <property type="match status" value="1"/>
</dbReference>
<dbReference type="AlphaFoldDB" id="A0A1G2JLI6"/>
<dbReference type="InterPro" id="IPR036515">
    <property type="entry name" value="Transposase_17_sf"/>
</dbReference>
<dbReference type="EMBL" id="MHPU01000034">
    <property type="protein sequence ID" value="OGZ88007.1"/>
    <property type="molecule type" value="Genomic_DNA"/>
</dbReference>
<gene>
    <name evidence="2" type="ORF">A2561_02870</name>
</gene>
<dbReference type="Proteomes" id="UP000178935">
    <property type="component" value="Unassembled WGS sequence"/>
</dbReference>
<dbReference type="SMART" id="SM01321">
    <property type="entry name" value="Y1_Tnp"/>
    <property type="match status" value="1"/>
</dbReference>
<dbReference type="InterPro" id="IPR002686">
    <property type="entry name" value="Transposase_17"/>
</dbReference>
<dbReference type="PANTHER" id="PTHR34322">
    <property type="entry name" value="TRANSPOSASE, Y1_TNP DOMAIN-CONTAINING"/>
    <property type="match status" value="1"/>
</dbReference>
<evidence type="ECO:0000313" key="3">
    <source>
        <dbReference type="Proteomes" id="UP000178935"/>
    </source>
</evidence>
<protein>
    <recommendedName>
        <fullName evidence="1">Transposase IS200-like domain-containing protein</fullName>
    </recommendedName>
</protein>
<organism evidence="2 3">
    <name type="scientific">Candidatus Staskawiczbacteria bacterium RIFOXYD1_FULL_32_13</name>
    <dbReference type="NCBI Taxonomy" id="1802234"/>
    <lineage>
        <taxon>Bacteria</taxon>
        <taxon>Candidatus Staskawicziibacteriota</taxon>
    </lineage>
</organism>
<reference evidence="2 3" key="1">
    <citation type="journal article" date="2016" name="Nat. Commun.">
        <title>Thousands of microbial genomes shed light on interconnected biogeochemical processes in an aquifer system.</title>
        <authorList>
            <person name="Anantharaman K."/>
            <person name="Brown C.T."/>
            <person name="Hug L.A."/>
            <person name="Sharon I."/>
            <person name="Castelle C.J."/>
            <person name="Probst A.J."/>
            <person name="Thomas B.C."/>
            <person name="Singh A."/>
            <person name="Wilkins M.J."/>
            <person name="Karaoz U."/>
            <person name="Brodie E.L."/>
            <person name="Williams K.H."/>
            <person name="Hubbard S.S."/>
            <person name="Banfield J.F."/>
        </authorList>
    </citation>
    <scope>NUCLEOTIDE SEQUENCE [LARGE SCALE GENOMIC DNA]</scope>
</reference>
<dbReference type="Pfam" id="PF01797">
    <property type="entry name" value="Y1_Tnp"/>
    <property type="match status" value="1"/>
</dbReference>
<dbReference type="GO" id="GO:0004803">
    <property type="term" value="F:transposase activity"/>
    <property type="evidence" value="ECO:0007669"/>
    <property type="project" value="InterPro"/>
</dbReference>
<dbReference type="SUPFAM" id="SSF143422">
    <property type="entry name" value="Transposase IS200-like"/>
    <property type="match status" value="1"/>
</dbReference>
<dbReference type="GO" id="GO:0003677">
    <property type="term" value="F:DNA binding"/>
    <property type="evidence" value="ECO:0007669"/>
    <property type="project" value="InterPro"/>
</dbReference>
<evidence type="ECO:0000259" key="1">
    <source>
        <dbReference type="SMART" id="SM01321"/>
    </source>
</evidence>
<dbReference type="GO" id="GO:0006313">
    <property type="term" value="P:DNA transposition"/>
    <property type="evidence" value="ECO:0007669"/>
    <property type="project" value="InterPro"/>
</dbReference>
<proteinExistence type="predicted"/>
<accession>A0A1G2JLI6</accession>
<comment type="caution">
    <text evidence="2">The sequence shown here is derived from an EMBL/GenBank/DDBJ whole genome shotgun (WGS) entry which is preliminary data.</text>
</comment>
<evidence type="ECO:0000313" key="2">
    <source>
        <dbReference type="EMBL" id="OGZ88007.1"/>
    </source>
</evidence>
<dbReference type="PANTHER" id="PTHR34322:SF2">
    <property type="entry name" value="TRANSPOSASE IS200-LIKE DOMAIN-CONTAINING PROTEIN"/>
    <property type="match status" value="1"/>
</dbReference>
<name>A0A1G2JLI6_9BACT</name>